<accession>A0A0D1L4V3</accession>
<dbReference type="AlphaFoldDB" id="A0A0D1L4V3"/>
<organism evidence="2 3">
    <name type="scientific">Bacillus subtilis</name>
    <dbReference type="NCBI Taxonomy" id="1423"/>
    <lineage>
        <taxon>Bacteria</taxon>
        <taxon>Bacillati</taxon>
        <taxon>Bacillota</taxon>
        <taxon>Bacilli</taxon>
        <taxon>Bacillales</taxon>
        <taxon>Bacillaceae</taxon>
        <taxon>Bacillus</taxon>
    </lineage>
</organism>
<proteinExistence type="predicted"/>
<reference evidence="2 3" key="1">
    <citation type="submission" date="2014-12" db="EMBL/GenBank/DDBJ databases">
        <title>Comparative genome analysis of Bacillus coagulans HM-08, Clostridium butyricum HM-68, Bacillus subtilis HM-66 and Bacillus licheniformis BL-09.</title>
        <authorList>
            <person name="Zhang H."/>
        </authorList>
    </citation>
    <scope>NUCLEOTIDE SEQUENCE [LARGE SCALE GENOMIC DNA]</scope>
    <source>
        <strain evidence="2 3">HM-66</strain>
    </source>
</reference>
<dbReference type="InterPro" id="IPR025608">
    <property type="entry name" value="TcpE"/>
</dbReference>
<dbReference type="Proteomes" id="UP000032247">
    <property type="component" value="Unassembled WGS sequence"/>
</dbReference>
<evidence type="ECO:0000313" key="2">
    <source>
        <dbReference type="EMBL" id="KIU10766.1"/>
    </source>
</evidence>
<comment type="caution">
    <text evidence="2">The sequence shown here is derived from an EMBL/GenBank/DDBJ whole genome shotgun (WGS) entry which is preliminary data.</text>
</comment>
<evidence type="ECO:0000313" key="3">
    <source>
        <dbReference type="Proteomes" id="UP000032247"/>
    </source>
</evidence>
<feature type="transmembrane region" description="Helical" evidence="1">
    <location>
        <begin position="65"/>
        <end position="84"/>
    </location>
</feature>
<keyword evidence="1" id="KW-0812">Transmembrane</keyword>
<dbReference type="EMBL" id="JXBC01000004">
    <property type="protein sequence ID" value="KIU10766.1"/>
    <property type="molecule type" value="Genomic_DNA"/>
</dbReference>
<protein>
    <recommendedName>
        <fullName evidence="4">Conjugal transfer protein</fullName>
    </recommendedName>
</protein>
<keyword evidence="1" id="KW-0472">Membrane</keyword>
<feature type="transmembrane region" description="Helical" evidence="1">
    <location>
        <begin position="33"/>
        <end position="53"/>
    </location>
</feature>
<name>A0A0D1L4V3_BACIU</name>
<dbReference type="Pfam" id="PF12648">
    <property type="entry name" value="TcpE"/>
    <property type="match status" value="1"/>
</dbReference>
<sequence>MGRLVFNYRKAMREPKKIQQLTENYSLPFAVELIPAINYFIFVGLCFGFWYGVRMIFPHAFDNSYVIVIFGIPFFLTMLVTKIKPEGKNIYLYFFDFAKYYFFIKLPQKKFCNDRKVDLSNEKQIEFRKLVKVVDYSNETKNAYEGNTQEFAVDKNGRRLGVLPNKEQFDSYAK</sequence>
<gene>
    <name evidence="2" type="ORF">SC09_Contig25orf00602</name>
</gene>
<keyword evidence="1" id="KW-1133">Transmembrane helix</keyword>
<dbReference type="RefSeq" id="WP_032730584.1">
    <property type="nucleotide sequence ID" value="NZ_CP061870.1"/>
</dbReference>
<dbReference type="PATRIC" id="fig|1423.173.peg.2876"/>
<evidence type="ECO:0008006" key="4">
    <source>
        <dbReference type="Google" id="ProtNLM"/>
    </source>
</evidence>
<evidence type="ECO:0000256" key="1">
    <source>
        <dbReference type="SAM" id="Phobius"/>
    </source>
</evidence>